<keyword evidence="4" id="KW-1185">Reference proteome</keyword>
<feature type="region of interest" description="Disordered" evidence="1">
    <location>
        <begin position="1"/>
        <end position="21"/>
    </location>
</feature>
<gene>
    <name evidence="3" type="ORF">CF392_11965</name>
</gene>
<evidence type="ECO:0000256" key="2">
    <source>
        <dbReference type="SAM" id="Phobius"/>
    </source>
</evidence>
<dbReference type="AlphaFoldDB" id="A0A2A2I281"/>
<keyword evidence="2" id="KW-0472">Membrane</keyword>
<dbReference type="Proteomes" id="UP000218332">
    <property type="component" value="Unassembled WGS sequence"/>
</dbReference>
<dbReference type="RefSeq" id="WP_095611686.1">
    <property type="nucleotide sequence ID" value="NZ_NMPM01000071.1"/>
</dbReference>
<dbReference type="EMBL" id="NMPM01000071">
    <property type="protein sequence ID" value="PAV25245.1"/>
    <property type="molecule type" value="Genomic_DNA"/>
</dbReference>
<comment type="caution">
    <text evidence="3">The sequence shown here is derived from an EMBL/GenBank/DDBJ whole genome shotgun (WGS) entry which is preliminary data.</text>
</comment>
<evidence type="ECO:0000313" key="3">
    <source>
        <dbReference type="EMBL" id="PAV25245.1"/>
    </source>
</evidence>
<evidence type="ECO:0000256" key="1">
    <source>
        <dbReference type="SAM" id="MobiDB-lite"/>
    </source>
</evidence>
<name>A0A2A2I281_9GAMM</name>
<feature type="transmembrane region" description="Helical" evidence="2">
    <location>
        <begin position="128"/>
        <end position="149"/>
    </location>
</feature>
<keyword evidence="2" id="KW-1133">Transmembrane helix</keyword>
<reference evidence="3 4" key="1">
    <citation type="submission" date="2017-07" db="EMBL/GenBank/DDBJ databases">
        <title>Tamlnaduibacter salinus (Mi-7) genome sequencing.</title>
        <authorList>
            <person name="Verma A."/>
            <person name="Krishnamurthi S."/>
        </authorList>
    </citation>
    <scope>NUCLEOTIDE SEQUENCE [LARGE SCALE GENOMIC DNA]</scope>
    <source>
        <strain evidence="3 4">Mi-7</strain>
    </source>
</reference>
<protein>
    <submittedName>
        <fullName evidence="3">Uncharacterized protein</fullName>
    </submittedName>
</protein>
<evidence type="ECO:0000313" key="4">
    <source>
        <dbReference type="Proteomes" id="UP000218332"/>
    </source>
</evidence>
<organism evidence="3 4">
    <name type="scientific">Tamilnaduibacter salinus</name>
    <dbReference type="NCBI Taxonomy" id="1484056"/>
    <lineage>
        <taxon>Bacteria</taxon>
        <taxon>Pseudomonadati</taxon>
        <taxon>Pseudomonadota</taxon>
        <taxon>Gammaproteobacteria</taxon>
        <taxon>Pseudomonadales</taxon>
        <taxon>Marinobacteraceae</taxon>
        <taxon>Tamilnaduibacter</taxon>
    </lineage>
</organism>
<keyword evidence="2" id="KW-0812">Transmembrane</keyword>
<accession>A0A2A2I281</accession>
<sequence length="357" mass="40772">MKTDNLESTAKGFRASDIGPLPAAKKNRSHIGDDLQPVGDYASINPLQWVIEDLEFLQYSEKNKGETSGDNDCCWNERRIHFLSGKAQVGVSAFLLVVPFLWALFLVLGGGGYLPFLLMTSTKEPNALIMAAAWIFMGGWTLACFFYIIPRTTPWVVGLFAFLLRPFDKLLARLLDRTLESGKSEFNRETGDVTFALGGGKTLTAPFVEFDAYVERVVQHGGIFYRLQFVHRYTGKRFSQTSLTRIEPTREEVLALWDMLQRYMDVDQPLPDIPRLEPYRHKDPVTAEHDRKTGRDPRYWRDLDVEAWKKNEGADLARRQAEFPWDQRRCRLTPQLGKIDMAVYRQKQGREAAVAAG</sequence>
<proteinExistence type="predicted"/>
<feature type="transmembrane region" description="Helical" evidence="2">
    <location>
        <begin position="93"/>
        <end position="116"/>
    </location>
</feature>